<dbReference type="Pfam" id="PF21948">
    <property type="entry name" value="LplA-B_cat"/>
    <property type="match status" value="1"/>
</dbReference>
<dbReference type="InterPro" id="IPR045864">
    <property type="entry name" value="aa-tRNA-synth_II/BPL/LPL"/>
</dbReference>
<evidence type="ECO:0000313" key="2">
    <source>
        <dbReference type="EMBL" id="CAB4644715.1"/>
    </source>
</evidence>
<accession>A0A6J6K8P8</accession>
<feature type="domain" description="BPL/LPL catalytic" evidence="1">
    <location>
        <begin position="26"/>
        <end position="218"/>
    </location>
</feature>
<sequence>MTNRQSPWVRHDWQGSAFDFHAMNPAPTRALWWCTVQAPAIILGSTQQTGDVDAAAAADLGLEVVRRRSGGGAVFVHPTESVWMDITIPRDDPLFVDDVSASMLWLGDVFCEALSPWVQAETYRGEFTAGAYGRSVCFASTSPGEVFVGDHKLVGISQRRGRDGARLQCVLYRSWSPEAWVSSLTATDIREQISSLSVATIAADAADIVSTVFDALPA</sequence>
<dbReference type="PANTHER" id="PTHR43679">
    <property type="entry name" value="OCTANOYLTRANSFERASE LIPM-RELATED"/>
    <property type="match status" value="1"/>
</dbReference>
<organism evidence="2">
    <name type="scientific">freshwater metagenome</name>
    <dbReference type="NCBI Taxonomy" id="449393"/>
    <lineage>
        <taxon>unclassified sequences</taxon>
        <taxon>metagenomes</taxon>
        <taxon>ecological metagenomes</taxon>
    </lineage>
</organism>
<dbReference type="PANTHER" id="PTHR43679:SF2">
    <property type="entry name" value="OCTANOYL-[GCVH]:PROTEIN N-OCTANOYLTRANSFERASE"/>
    <property type="match status" value="1"/>
</dbReference>
<protein>
    <submittedName>
        <fullName evidence="2">Unannotated protein</fullName>
    </submittedName>
</protein>
<gene>
    <name evidence="2" type="ORF">UFOPK2214_00152</name>
</gene>
<dbReference type="InterPro" id="IPR050664">
    <property type="entry name" value="Octanoyltrans_LipM/LipL"/>
</dbReference>
<dbReference type="AlphaFoldDB" id="A0A6J6K8P8"/>
<evidence type="ECO:0000259" key="1">
    <source>
        <dbReference type="PROSITE" id="PS51733"/>
    </source>
</evidence>
<dbReference type="InterPro" id="IPR004143">
    <property type="entry name" value="BPL_LPL_catalytic"/>
</dbReference>
<reference evidence="2" key="1">
    <citation type="submission" date="2020-05" db="EMBL/GenBank/DDBJ databases">
        <authorList>
            <person name="Chiriac C."/>
            <person name="Salcher M."/>
            <person name="Ghai R."/>
            <person name="Kavagutti S V."/>
        </authorList>
    </citation>
    <scope>NUCLEOTIDE SEQUENCE</scope>
</reference>
<proteinExistence type="predicted"/>
<dbReference type="SUPFAM" id="SSF55681">
    <property type="entry name" value="Class II aaRS and biotin synthetases"/>
    <property type="match status" value="1"/>
</dbReference>
<name>A0A6J6K8P8_9ZZZZ</name>
<dbReference type="EMBL" id="CAEZWJ010000003">
    <property type="protein sequence ID" value="CAB4644715.1"/>
    <property type="molecule type" value="Genomic_DNA"/>
</dbReference>
<dbReference type="Gene3D" id="3.30.930.10">
    <property type="entry name" value="Bira Bifunctional Protein, Domain 2"/>
    <property type="match status" value="1"/>
</dbReference>
<dbReference type="PROSITE" id="PS51733">
    <property type="entry name" value="BPL_LPL_CATALYTIC"/>
    <property type="match status" value="1"/>
</dbReference>